<dbReference type="STRING" id="7398.A0A1A9Z3G6"/>
<proteinExistence type="predicted"/>
<keyword evidence="5" id="KW-0804">Transcription</keyword>
<feature type="region of interest" description="Disordered" evidence="8">
    <location>
        <begin position="396"/>
        <end position="416"/>
    </location>
</feature>
<evidence type="ECO:0000313" key="11">
    <source>
        <dbReference type="Proteomes" id="UP000092445"/>
    </source>
</evidence>
<dbReference type="Proteomes" id="UP000092445">
    <property type="component" value="Unassembled WGS sequence"/>
</dbReference>
<dbReference type="InterPro" id="IPR036960">
    <property type="entry name" value="T-box_sf"/>
</dbReference>
<evidence type="ECO:0000313" key="10">
    <source>
        <dbReference type="EnsemblMetazoa" id="GPAI002754-PA"/>
    </source>
</evidence>
<keyword evidence="4 7" id="KW-0238">DNA-binding</keyword>
<evidence type="ECO:0000256" key="3">
    <source>
        <dbReference type="ARBA" id="ARBA00023015"/>
    </source>
</evidence>
<accession>A0A1A9Z3G6</accession>
<name>A0A1A9Z3G6_GLOPL</name>
<evidence type="ECO:0000256" key="8">
    <source>
        <dbReference type="SAM" id="MobiDB-lite"/>
    </source>
</evidence>
<dbReference type="PRINTS" id="PR00937">
    <property type="entry name" value="TBOX"/>
</dbReference>
<dbReference type="GO" id="GO:0005634">
    <property type="term" value="C:nucleus"/>
    <property type="evidence" value="ECO:0007669"/>
    <property type="project" value="UniProtKB-SubCell"/>
</dbReference>
<feature type="compositionally biased region" description="Polar residues" evidence="8">
    <location>
        <begin position="248"/>
        <end position="261"/>
    </location>
</feature>
<feature type="domain" description="T-box" evidence="9">
    <location>
        <begin position="26"/>
        <end position="207"/>
    </location>
</feature>
<evidence type="ECO:0000256" key="1">
    <source>
        <dbReference type="ARBA" id="ARBA00004123"/>
    </source>
</evidence>
<reference evidence="10" key="2">
    <citation type="submission" date="2020-05" db="UniProtKB">
        <authorList>
            <consortium name="EnsemblMetazoa"/>
        </authorList>
    </citation>
    <scope>IDENTIFICATION</scope>
    <source>
        <strain evidence="10">IAEA</strain>
    </source>
</reference>
<reference evidence="11" key="1">
    <citation type="submission" date="2014-03" db="EMBL/GenBank/DDBJ databases">
        <authorList>
            <person name="Aksoy S."/>
            <person name="Warren W."/>
            <person name="Wilson R.K."/>
        </authorList>
    </citation>
    <scope>NUCLEOTIDE SEQUENCE [LARGE SCALE GENOMIC DNA]</scope>
    <source>
        <strain evidence="11">IAEA</strain>
    </source>
</reference>
<dbReference type="InterPro" id="IPR046360">
    <property type="entry name" value="T-box_DNA-bd"/>
</dbReference>
<keyword evidence="11" id="KW-1185">Reference proteome</keyword>
<dbReference type="GO" id="GO:0000978">
    <property type="term" value="F:RNA polymerase II cis-regulatory region sequence-specific DNA binding"/>
    <property type="evidence" value="ECO:0007669"/>
    <property type="project" value="InterPro"/>
</dbReference>
<keyword evidence="2" id="KW-0217">Developmental protein</keyword>
<dbReference type="InterPro" id="IPR018186">
    <property type="entry name" value="TF_T-box_CS"/>
</dbReference>
<feature type="region of interest" description="Disordered" evidence="8">
    <location>
        <begin position="205"/>
        <end position="275"/>
    </location>
</feature>
<evidence type="ECO:0000256" key="5">
    <source>
        <dbReference type="ARBA" id="ARBA00023163"/>
    </source>
</evidence>
<sequence length="465" mass="51956">MPLHMIPLHVAIPPLPKLPGNVEVKLENNNLWQQFHKIGTEMIITKCGRRMFPSMRVSLKGLEDETQYCVLIEMVPLGDCRYKFSSSQWVPAGGAEPQSPQRMYLHPDSPATGLHWQAQPLLFNKVKLTNNTLDNNGHVSIIVLASMHKYQPRIHVICTSDLTQIPWAPQQAFVFPETEFIAVTAYQNDRITKLKIDNNPFAKGFRETGQSRCKRKMSLSPDRSEDNHPSTNNAMTSTTTVIREDDQLSATSSNNQDSSQTKRLRSRNDERNHLPYMEVNATELRYDSRAYDVNVPCIANNLNHSAAILTELMPSASTYYTQLGQPMPVYGNATLPHSIASTQFTLNMAYNRPLLTEQLLFTDTNASSQSSSSVQLDEVSAVDTFVDVVSTSSEESQSGVDIARQQSQHQYQQSFKRRPSYEIPGIAAKHGSFSISAILGGKGACDRSDCDSNCNNRNVRDSVAV</sequence>
<dbReference type="PANTHER" id="PTHR11267:SF204">
    <property type="entry name" value="SPADETAIL"/>
    <property type="match status" value="1"/>
</dbReference>
<evidence type="ECO:0000256" key="6">
    <source>
        <dbReference type="ARBA" id="ARBA00023242"/>
    </source>
</evidence>
<dbReference type="PRINTS" id="PR00938">
    <property type="entry name" value="BRACHYURY"/>
</dbReference>
<dbReference type="VEuPathDB" id="VectorBase:GPAI002754"/>
<dbReference type="SMART" id="SM00425">
    <property type="entry name" value="TBOX"/>
    <property type="match status" value="1"/>
</dbReference>
<dbReference type="Pfam" id="PF00907">
    <property type="entry name" value="T-box"/>
    <property type="match status" value="1"/>
</dbReference>
<dbReference type="Gene3D" id="2.60.40.820">
    <property type="entry name" value="Transcription factor, T-box"/>
    <property type="match status" value="1"/>
</dbReference>
<dbReference type="FunFam" id="2.60.40.820:FF:000010">
    <property type="entry name" value="T-box transcription factor TBX6"/>
    <property type="match status" value="1"/>
</dbReference>
<dbReference type="PANTHER" id="PTHR11267">
    <property type="entry name" value="T-BOX PROTEIN-RELATED"/>
    <property type="match status" value="1"/>
</dbReference>
<dbReference type="AlphaFoldDB" id="A0A1A9Z3G6"/>
<dbReference type="InterPro" id="IPR008967">
    <property type="entry name" value="p53-like_TF_DNA-bd_sf"/>
</dbReference>
<evidence type="ECO:0000256" key="2">
    <source>
        <dbReference type="ARBA" id="ARBA00022473"/>
    </source>
</evidence>
<dbReference type="InterPro" id="IPR001699">
    <property type="entry name" value="TF_T-box"/>
</dbReference>
<keyword evidence="3" id="KW-0805">Transcription regulation</keyword>
<organism evidence="10 11">
    <name type="scientific">Glossina pallidipes</name>
    <name type="common">Tsetse fly</name>
    <dbReference type="NCBI Taxonomy" id="7398"/>
    <lineage>
        <taxon>Eukaryota</taxon>
        <taxon>Metazoa</taxon>
        <taxon>Ecdysozoa</taxon>
        <taxon>Arthropoda</taxon>
        <taxon>Hexapoda</taxon>
        <taxon>Insecta</taxon>
        <taxon>Pterygota</taxon>
        <taxon>Neoptera</taxon>
        <taxon>Endopterygota</taxon>
        <taxon>Diptera</taxon>
        <taxon>Brachycera</taxon>
        <taxon>Muscomorpha</taxon>
        <taxon>Hippoboscoidea</taxon>
        <taxon>Glossinidae</taxon>
        <taxon>Glossina</taxon>
    </lineage>
</organism>
<dbReference type="SUPFAM" id="SSF49417">
    <property type="entry name" value="p53-like transcription factors"/>
    <property type="match status" value="1"/>
</dbReference>
<keyword evidence="6 7" id="KW-0539">Nucleus</keyword>
<dbReference type="PROSITE" id="PS01283">
    <property type="entry name" value="TBOX_1"/>
    <property type="match status" value="1"/>
</dbReference>
<evidence type="ECO:0000259" key="9">
    <source>
        <dbReference type="PROSITE" id="PS50252"/>
    </source>
</evidence>
<dbReference type="PROSITE" id="PS50252">
    <property type="entry name" value="TBOX_3"/>
    <property type="match status" value="1"/>
</dbReference>
<feature type="compositionally biased region" description="Polar residues" evidence="8">
    <location>
        <begin position="229"/>
        <end position="241"/>
    </location>
</feature>
<dbReference type="CDD" id="cd20681">
    <property type="entry name" value="T-box_Drosocross-like"/>
    <property type="match status" value="1"/>
</dbReference>
<dbReference type="InterPro" id="IPR002070">
    <property type="entry name" value="TF_Brachyury"/>
</dbReference>
<dbReference type="GO" id="GO:0001708">
    <property type="term" value="P:cell fate specification"/>
    <property type="evidence" value="ECO:0007669"/>
    <property type="project" value="TreeGrafter"/>
</dbReference>
<feature type="compositionally biased region" description="Low complexity" evidence="8">
    <location>
        <begin position="396"/>
        <end position="414"/>
    </location>
</feature>
<comment type="subcellular location">
    <subcellularLocation>
        <location evidence="1 7">Nucleus</location>
    </subcellularLocation>
</comment>
<comment type="caution">
    <text evidence="7">Lacks conserved residue(s) required for the propagation of feature annotation.</text>
</comment>
<dbReference type="GO" id="GO:0000785">
    <property type="term" value="C:chromatin"/>
    <property type="evidence" value="ECO:0007669"/>
    <property type="project" value="TreeGrafter"/>
</dbReference>
<evidence type="ECO:0000256" key="4">
    <source>
        <dbReference type="ARBA" id="ARBA00023125"/>
    </source>
</evidence>
<evidence type="ECO:0000256" key="7">
    <source>
        <dbReference type="PROSITE-ProRule" id="PRU00201"/>
    </source>
</evidence>
<dbReference type="GO" id="GO:0000981">
    <property type="term" value="F:DNA-binding transcription factor activity, RNA polymerase II-specific"/>
    <property type="evidence" value="ECO:0007669"/>
    <property type="project" value="TreeGrafter"/>
</dbReference>
<protein>
    <recommendedName>
        <fullName evidence="9">T-box domain-containing protein</fullName>
    </recommendedName>
</protein>
<dbReference type="GO" id="GO:0045893">
    <property type="term" value="P:positive regulation of DNA-templated transcription"/>
    <property type="evidence" value="ECO:0007669"/>
    <property type="project" value="InterPro"/>
</dbReference>
<dbReference type="EnsemblMetazoa" id="GPAI002754-RA">
    <property type="protein sequence ID" value="GPAI002754-PA"/>
    <property type="gene ID" value="GPAI002754"/>
</dbReference>